<dbReference type="Pfam" id="PF07510">
    <property type="entry name" value="GmrSD_C"/>
    <property type="match status" value="1"/>
</dbReference>
<reference evidence="4" key="1">
    <citation type="submission" date="2016-12" db="EMBL/GenBank/DDBJ databases">
        <title>Draft Genome Sequences od Carboxydothermus pertinax and islandicus, Hydrogenogenic Carboxydotrophic Bacteria.</title>
        <authorList>
            <person name="Fukuyama Y."/>
            <person name="Ohmae K."/>
            <person name="Yoneda Y."/>
            <person name="Yoshida T."/>
            <person name="Sako Y."/>
        </authorList>
    </citation>
    <scope>NUCLEOTIDE SEQUENCE [LARGE SCALE GENOMIC DNA]</scope>
    <source>
        <strain evidence="4">Ug1</strain>
    </source>
</reference>
<keyword evidence="4" id="KW-1185">Reference proteome</keyword>
<evidence type="ECO:0000313" key="4">
    <source>
        <dbReference type="Proteomes" id="UP000187485"/>
    </source>
</evidence>
<dbReference type="PANTHER" id="PTHR35149:SF2">
    <property type="entry name" value="DUF262 DOMAIN-CONTAINING PROTEIN"/>
    <property type="match status" value="1"/>
</dbReference>
<dbReference type="InterPro" id="IPR011089">
    <property type="entry name" value="GmrSD_C"/>
</dbReference>
<sequence length="691" mass="81981">MPGEINAVKKKLVEIFSHEFWFLVPEYQRPYVWQDENIVELIDDLYYAFTNKQDSEYFLGSLVLKKTETKDYPEYEVLDGQQRLTTFFLMFAVLRDLIAETEYKDTLQELIYQKENKLKKIPSRKRMVFKIRDDVEKFIEEYIIKIGGTKEKEKLEEYRKSENPSISNMASAVLLMNELFQEKTKIEEFVEFILNKALFISVSTDNTEDAFRLFTILNDRGIPLTNADILKSKNIGAISDENEVRKYAREWEELEEYFGEKFDRFLAFIRTIFVKEKARANLLNEFENNIYGKGKLKLGKETIDLLKTYQNIYEKIIELSEDSLPNDYKNLITIMKIGLPSDDWVPPLLYFYYKYHPTDKLLEFLRKLEYKFAGDWICQKTPTERIEAVNKILREIEDTEKEEIDKLLNSSVFLIDAEELQRNLNDENFYRKPYCKYVLLKIEYLFNDQTAHLSSYKKISVEHVLPQNPKPDSKWVQIFSLEERQKWTNRLANLVLIGKMKNSQLSNLDFQEKKERYLRGRVDAFKASKIFIENTEDWTPELLEKRQKYLINMLVQNKFLKNVEGGTPVRIITELPRPYKRIEWNDPINITKDQWKKALLNSNITTTKDLALLLMIYTKPFQCETASNLADEIGKNYQYLNSIASRLGKRIAEHFGIEVPKEKNKPNNYNYWHIPFLGAKHKKEKINFSGS</sequence>
<dbReference type="InterPro" id="IPR004919">
    <property type="entry name" value="GmrSD_N"/>
</dbReference>
<evidence type="ECO:0000259" key="1">
    <source>
        <dbReference type="Pfam" id="PF03235"/>
    </source>
</evidence>
<dbReference type="AlphaFoldDB" id="A0A1L8CV35"/>
<name>A0A1L8CV35_9THEO</name>
<proteinExistence type="predicted"/>
<dbReference type="PANTHER" id="PTHR35149">
    <property type="entry name" value="SLL5132 PROTEIN"/>
    <property type="match status" value="1"/>
</dbReference>
<evidence type="ECO:0008006" key="5">
    <source>
        <dbReference type="Google" id="ProtNLM"/>
    </source>
</evidence>
<dbReference type="RefSeq" id="WP_075859195.1">
    <property type="nucleotide sequence ID" value="NZ_BDJK01000018.1"/>
</dbReference>
<dbReference type="OrthoDB" id="9798761at2"/>
<dbReference type="Proteomes" id="UP000187485">
    <property type="component" value="Unassembled WGS sequence"/>
</dbReference>
<evidence type="ECO:0000259" key="2">
    <source>
        <dbReference type="Pfam" id="PF07510"/>
    </source>
</evidence>
<comment type="caution">
    <text evidence="3">The sequence shown here is derived from an EMBL/GenBank/DDBJ whole genome shotgun (WGS) entry which is preliminary data.</text>
</comment>
<dbReference type="STRING" id="870242.cpu_12340"/>
<feature type="domain" description="GmrSD restriction endonucleases C-terminal" evidence="2">
    <location>
        <begin position="416"/>
        <end position="552"/>
    </location>
</feature>
<dbReference type="Pfam" id="PF03235">
    <property type="entry name" value="GmrSD_N"/>
    <property type="match status" value="1"/>
</dbReference>
<feature type="domain" description="GmrSD restriction endonucleases N-terminal" evidence="1">
    <location>
        <begin position="15"/>
        <end position="233"/>
    </location>
</feature>
<accession>A0A1L8CV35</accession>
<evidence type="ECO:0000313" key="3">
    <source>
        <dbReference type="EMBL" id="GAV22724.1"/>
    </source>
</evidence>
<gene>
    <name evidence="3" type="ORF">cpu_12340</name>
</gene>
<organism evidence="3 4">
    <name type="scientific">Carboxydothermus pertinax</name>
    <dbReference type="NCBI Taxonomy" id="870242"/>
    <lineage>
        <taxon>Bacteria</taxon>
        <taxon>Bacillati</taxon>
        <taxon>Bacillota</taxon>
        <taxon>Clostridia</taxon>
        <taxon>Thermoanaerobacterales</taxon>
        <taxon>Thermoanaerobacteraceae</taxon>
        <taxon>Carboxydothermus</taxon>
    </lineage>
</organism>
<protein>
    <recommendedName>
        <fullName evidence="5">DUF262 domain-containing protein</fullName>
    </recommendedName>
</protein>
<dbReference type="EMBL" id="BDJK01000018">
    <property type="protein sequence ID" value="GAV22724.1"/>
    <property type="molecule type" value="Genomic_DNA"/>
</dbReference>